<keyword evidence="1" id="KW-1133">Transmembrane helix</keyword>
<dbReference type="Proteomes" id="UP001056291">
    <property type="component" value="Chromosome"/>
</dbReference>
<protein>
    <submittedName>
        <fullName evidence="2">Uncharacterized protein</fullName>
    </submittedName>
</protein>
<evidence type="ECO:0000313" key="2">
    <source>
        <dbReference type="EMBL" id="USG60688.1"/>
    </source>
</evidence>
<keyword evidence="1" id="KW-0472">Membrane</keyword>
<gene>
    <name evidence="2" type="ORF">NBZ79_16095</name>
</gene>
<proteinExistence type="predicted"/>
<accession>A0ABY4W0J8</accession>
<feature type="transmembrane region" description="Helical" evidence="1">
    <location>
        <begin position="43"/>
        <end position="64"/>
    </location>
</feature>
<keyword evidence="1" id="KW-0812">Transmembrane</keyword>
<sequence length="129" mass="14490">MFENLEFTEILKLGFVGIAFLLAVLAFLLLRTEQGKDSPRPRMITSIYVFMAFSLILAGAALFLEARKTDTSDGEIITAYKSKLSKISGLIDAKLMHFLSNDSQDEFAKEFATNWKNEMQDAKNKGLID</sequence>
<keyword evidence="3" id="KW-1185">Reference proteome</keyword>
<evidence type="ECO:0000313" key="3">
    <source>
        <dbReference type="Proteomes" id="UP001056291"/>
    </source>
</evidence>
<name>A0ABY4W0J8_9PROT</name>
<dbReference type="RefSeq" id="WP_251933569.1">
    <property type="nucleotide sequence ID" value="NZ_CP098747.1"/>
</dbReference>
<dbReference type="EMBL" id="CP098747">
    <property type="protein sequence ID" value="USG60688.1"/>
    <property type="molecule type" value="Genomic_DNA"/>
</dbReference>
<feature type="transmembrane region" description="Helical" evidence="1">
    <location>
        <begin position="12"/>
        <end position="31"/>
    </location>
</feature>
<organism evidence="2 3">
    <name type="scientific">Sneathiella marina</name>
    <dbReference type="NCBI Taxonomy" id="2950108"/>
    <lineage>
        <taxon>Bacteria</taxon>
        <taxon>Pseudomonadati</taxon>
        <taxon>Pseudomonadota</taxon>
        <taxon>Alphaproteobacteria</taxon>
        <taxon>Sneathiellales</taxon>
        <taxon>Sneathiellaceae</taxon>
        <taxon>Sneathiella</taxon>
    </lineage>
</organism>
<reference evidence="2" key="1">
    <citation type="submission" date="2022-06" db="EMBL/GenBank/DDBJ databases">
        <title>Sneathiella actinostolidae sp. nov., isolated from a sea anemonein the Western Pacific Ocean.</title>
        <authorList>
            <person name="Wei M.J."/>
        </authorList>
    </citation>
    <scope>NUCLEOTIDE SEQUENCE</scope>
    <source>
        <strain evidence="2">PHK-P5</strain>
    </source>
</reference>
<evidence type="ECO:0000256" key="1">
    <source>
        <dbReference type="SAM" id="Phobius"/>
    </source>
</evidence>